<dbReference type="RefSeq" id="WP_309488585.1">
    <property type="nucleotide sequence ID" value="NZ_JAENIG010000002.1"/>
</dbReference>
<proteinExistence type="predicted"/>
<dbReference type="EMBL" id="JAENIG010000002">
    <property type="protein sequence ID" value="MBK1853977.1"/>
    <property type="molecule type" value="Genomic_DNA"/>
</dbReference>
<dbReference type="Proteomes" id="UP000634206">
    <property type="component" value="Unassembled WGS sequence"/>
</dbReference>
<evidence type="ECO:0000313" key="3">
    <source>
        <dbReference type="Proteomes" id="UP000634206"/>
    </source>
</evidence>
<sequence length="196" mass="22027">MSTFPNLLQLQLRDGTDVVARPLTPEDREGLAEGYRLLSPEARYQRFWVHSGEVISDSTLDRLLNNDGRNHAIWAVLDRSREYPGLGAASYWRSKTDPTDAEFSVTVLDSEHGRGIGTLLLAILWIQAYQQGIETLTGYVIPENQQAIDWMCDTGADGHWDGYQAIFRWRLGDVSHLPMTPAAGDLAQWLAELTPE</sequence>
<dbReference type="GO" id="GO:0016747">
    <property type="term" value="F:acyltransferase activity, transferring groups other than amino-acyl groups"/>
    <property type="evidence" value="ECO:0007669"/>
    <property type="project" value="InterPro"/>
</dbReference>
<dbReference type="SUPFAM" id="SSF55729">
    <property type="entry name" value="Acyl-CoA N-acyltransferases (Nat)"/>
    <property type="match status" value="1"/>
</dbReference>
<reference evidence="2" key="1">
    <citation type="submission" date="2021-01" db="EMBL/GenBank/DDBJ databases">
        <title>Modified the classification status of verrucomicrobia.</title>
        <authorList>
            <person name="Feng X."/>
        </authorList>
    </citation>
    <scope>NUCLEOTIDE SEQUENCE</scope>
    <source>
        <strain evidence="2">5K15</strain>
    </source>
</reference>
<dbReference type="InterPro" id="IPR016181">
    <property type="entry name" value="Acyl_CoA_acyltransferase"/>
</dbReference>
<protein>
    <submittedName>
        <fullName evidence="2">GNAT family N-acetyltransferase</fullName>
    </submittedName>
</protein>
<evidence type="ECO:0000259" key="1">
    <source>
        <dbReference type="PROSITE" id="PS51186"/>
    </source>
</evidence>
<dbReference type="PROSITE" id="PS51186">
    <property type="entry name" value="GNAT"/>
    <property type="match status" value="1"/>
</dbReference>
<dbReference type="InterPro" id="IPR000182">
    <property type="entry name" value="GNAT_dom"/>
</dbReference>
<dbReference type="Gene3D" id="3.40.630.30">
    <property type="match status" value="1"/>
</dbReference>
<comment type="caution">
    <text evidence="2">The sequence shown here is derived from an EMBL/GenBank/DDBJ whole genome shotgun (WGS) entry which is preliminary data.</text>
</comment>
<keyword evidence="3" id="KW-1185">Reference proteome</keyword>
<name>A0AAE2V7K9_9BACT</name>
<dbReference type="Pfam" id="PF13302">
    <property type="entry name" value="Acetyltransf_3"/>
    <property type="match status" value="1"/>
</dbReference>
<dbReference type="AlphaFoldDB" id="A0AAE2V7K9"/>
<organism evidence="2 3">
    <name type="scientific">Oceaniferula flava</name>
    <dbReference type="NCBI Taxonomy" id="2800421"/>
    <lineage>
        <taxon>Bacteria</taxon>
        <taxon>Pseudomonadati</taxon>
        <taxon>Verrucomicrobiota</taxon>
        <taxon>Verrucomicrobiia</taxon>
        <taxon>Verrucomicrobiales</taxon>
        <taxon>Verrucomicrobiaceae</taxon>
        <taxon>Oceaniferula</taxon>
    </lineage>
</organism>
<evidence type="ECO:0000313" key="2">
    <source>
        <dbReference type="EMBL" id="MBK1853977.1"/>
    </source>
</evidence>
<accession>A0AAE2V7K9</accession>
<feature type="domain" description="N-acetyltransferase" evidence="1">
    <location>
        <begin position="18"/>
        <end position="184"/>
    </location>
</feature>
<gene>
    <name evidence="2" type="ORF">JIN83_03325</name>
</gene>